<dbReference type="VEuPathDB" id="FungiDB:sscle_11g083680"/>
<dbReference type="InterPro" id="IPR013319">
    <property type="entry name" value="GH11/12"/>
</dbReference>
<dbReference type="Gene3D" id="2.60.120.180">
    <property type="match status" value="1"/>
</dbReference>
<dbReference type="InterPro" id="IPR013320">
    <property type="entry name" value="ConA-like_dom_sf"/>
</dbReference>
<evidence type="ECO:0000256" key="11">
    <source>
        <dbReference type="PROSITE-ProRule" id="PRU01097"/>
    </source>
</evidence>
<keyword evidence="6 13" id="KW-0732">Signal</keyword>
<evidence type="ECO:0000256" key="4">
    <source>
        <dbReference type="ARBA" id="ARBA00012590"/>
    </source>
</evidence>
<dbReference type="AlphaFoldDB" id="A0A023LL64"/>
<reference evidence="15" key="1">
    <citation type="submission" date="2013-04" db="EMBL/GenBank/DDBJ databases">
        <title>Structural Basis and Molecular Analyses of a Multigene Family G/11 encoding Xylanases in Sclerotinia sclerotiorum.</title>
        <authorList>
            <person name="Ellouze O."/>
        </authorList>
    </citation>
    <scope>NUCLEOTIDE SEQUENCE</scope>
    <source>
        <strain evidence="15">1980 UF-70</strain>
    </source>
</reference>
<comment type="similarity">
    <text evidence="3 11 12">Belongs to the glycosyl hydrolase 11 (cellulase G) family.</text>
</comment>
<evidence type="ECO:0000256" key="5">
    <source>
        <dbReference type="ARBA" id="ARBA00022651"/>
    </source>
</evidence>
<dbReference type="SMR" id="A0A023LL64"/>
<keyword evidence="9 11" id="KW-0326">Glycosidase</keyword>
<organism evidence="15">
    <name type="scientific">Sclerotinia sclerotiorum</name>
    <name type="common">White mold</name>
    <name type="synonym">Whetzelinia sclerotiorum</name>
    <dbReference type="NCBI Taxonomy" id="5180"/>
    <lineage>
        <taxon>Eukaryota</taxon>
        <taxon>Fungi</taxon>
        <taxon>Dikarya</taxon>
        <taxon>Ascomycota</taxon>
        <taxon>Pezizomycotina</taxon>
        <taxon>Leotiomycetes</taxon>
        <taxon>Helotiales</taxon>
        <taxon>Sclerotiniaceae</taxon>
        <taxon>Sclerotinia</taxon>
    </lineage>
</organism>
<dbReference type="PANTHER" id="PTHR46828">
    <property type="entry name" value="ENDO-1,4-BETA-XYLANASE A-RELATED"/>
    <property type="match status" value="1"/>
</dbReference>
<dbReference type="InterPro" id="IPR001137">
    <property type="entry name" value="Glyco_hydro_11"/>
</dbReference>
<evidence type="ECO:0000259" key="14">
    <source>
        <dbReference type="PROSITE" id="PS51761"/>
    </source>
</evidence>
<dbReference type="SUPFAM" id="SSF49899">
    <property type="entry name" value="Concanavalin A-like lectins/glucanases"/>
    <property type="match status" value="1"/>
</dbReference>
<evidence type="ECO:0000256" key="10">
    <source>
        <dbReference type="ARBA" id="ARBA00023326"/>
    </source>
</evidence>
<keyword evidence="5 11" id="KW-0858">Xylan degradation</keyword>
<dbReference type="GO" id="GO:0045493">
    <property type="term" value="P:xylan catabolic process"/>
    <property type="evidence" value="ECO:0007669"/>
    <property type="project" value="UniProtKB-UniRule"/>
</dbReference>
<dbReference type="OMA" id="IMEDNFG"/>
<dbReference type="PRINTS" id="PR00911">
    <property type="entry name" value="GLHYDRLASE11"/>
</dbReference>
<evidence type="ECO:0000256" key="8">
    <source>
        <dbReference type="ARBA" id="ARBA00023277"/>
    </source>
</evidence>
<dbReference type="PROSITE" id="PS51761">
    <property type="entry name" value="GH11_3"/>
    <property type="match status" value="1"/>
</dbReference>
<evidence type="ECO:0000256" key="6">
    <source>
        <dbReference type="ARBA" id="ARBA00022729"/>
    </source>
</evidence>
<dbReference type="EMBL" id="KC893555">
    <property type="protein sequence ID" value="AHM95439.1"/>
    <property type="molecule type" value="mRNA"/>
</dbReference>
<dbReference type="PANTHER" id="PTHR46828:SF4">
    <property type="entry name" value="ENDO-1,4-BETA-XYLANASE"/>
    <property type="match status" value="1"/>
</dbReference>
<comment type="pathway">
    <text evidence="2 11 12">Glycan degradation; xylan degradation.</text>
</comment>
<feature type="domain" description="GH11" evidence="14">
    <location>
        <begin position="36"/>
        <end position="222"/>
    </location>
</feature>
<dbReference type="InterPro" id="IPR033123">
    <property type="entry name" value="GH11_dom"/>
</dbReference>
<feature type="signal peptide" evidence="13">
    <location>
        <begin position="1"/>
        <end position="21"/>
    </location>
</feature>
<sequence>MVAFSTLLAAFSAISTSFAIASPTLPKRSPMDFVLRRNESSLLRRATPNYKQDYTTGGDVVYTPSGSSFTVDWDTQDDFVVGLGWTTGSTNPINFSGTFGIGSGTALLSIYGWSENPLVEYYIVEDSSSPPSFGTVKGSVTSDGSSYTIWENQRVNEPSIVGTATFNQYISVRNSPRKSGTVTVENHFKAWAALGMNLGSLNYQVLAVEGWGGEGAATQTVS</sequence>
<comment type="catalytic activity">
    <reaction evidence="1 11 12">
        <text>Endohydrolysis of (1-&gt;4)-beta-D-xylosidic linkages in xylans.</text>
        <dbReference type="EC" id="3.2.1.8"/>
    </reaction>
</comment>
<evidence type="ECO:0000256" key="2">
    <source>
        <dbReference type="ARBA" id="ARBA00004851"/>
    </source>
</evidence>
<dbReference type="FunFam" id="2.60.120.180:FF:000002">
    <property type="entry name" value="Endo-1,4-beta-xylanase A"/>
    <property type="match status" value="1"/>
</dbReference>
<keyword evidence="10 11" id="KW-0624">Polysaccharide degradation</keyword>
<evidence type="ECO:0000256" key="13">
    <source>
        <dbReference type="SAM" id="SignalP"/>
    </source>
</evidence>
<protein>
    <recommendedName>
        <fullName evidence="4 11">Endo-1,4-beta-xylanase</fullName>
        <ecNumber evidence="4 11">3.2.1.8</ecNumber>
    </recommendedName>
</protein>
<feature type="active site" description="Nucleophile" evidence="11">
    <location>
        <position position="120"/>
    </location>
</feature>
<dbReference type="UniPathway" id="UPA00114"/>
<evidence type="ECO:0000256" key="1">
    <source>
        <dbReference type="ARBA" id="ARBA00000681"/>
    </source>
</evidence>
<proteinExistence type="evidence at transcript level"/>
<evidence type="ECO:0000256" key="9">
    <source>
        <dbReference type="ARBA" id="ARBA00023295"/>
    </source>
</evidence>
<dbReference type="EC" id="3.2.1.8" evidence="4 11"/>
<keyword evidence="7 11" id="KW-0378">Hydrolase</keyword>
<dbReference type="Pfam" id="PF00457">
    <property type="entry name" value="Glyco_hydro_11"/>
    <property type="match status" value="1"/>
</dbReference>
<dbReference type="GO" id="GO:0031176">
    <property type="term" value="F:endo-1,4-beta-xylanase activity"/>
    <property type="evidence" value="ECO:0007669"/>
    <property type="project" value="UniProtKB-UniRule"/>
</dbReference>
<name>A0A023LL64_SCLSC</name>
<evidence type="ECO:0000313" key="15">
    <source>
        <dbReference type="EMBL" id="AHM95439.1"/>
    </source>
</evidence>
<feature type="active site" description="Proton donor" evidence="11">
    <location>
        <position position="209"/>
    </location>
</feature>
<accession>A0A023LL64</accession>
<evidence type="ECO:0000256" key="12">
    <source>
        <dbReference type="RuleBase" id="RU362015"/>
    </source>
</evidence>
<keyword evidence="8 11" id="KW-0119">Carbohydrate metabolism</keyword>
<evidence type="ECO:0000256" key="3">
    <source>
        <dbReference type="ARBA" id="ARBA00007792"/>
    </source>
</evidence>
<evidence type="ECO:0000256" key="7">
    <source>
        <dbReference type="ARBA" id="ARBA00022801"/>
    </source>
</evidence>
<feature type="chain" id="PRO_5001521686" description="Endo-1,4-beta-xylanase" evidence="13">
    <location>
        <begin position="22"/>
        <end position="222"/>
    </location>
</feature>